<dbReference type="Proteomes" id="UP000314294">
    <property type="component" value="Unassembled WGS sequence"/>
</dbReference>
<gene>
    <name evidence="2" type="primary">Rcbtb2</name>
    <name evidence="2" type="ORF">EYF80_036274</name>
</gene>
<evidence type="ECO:0000313" key="3">
    <source>
        <dbReference type="Proteomes" id="UP000314294"/>
    </source>
</evidence>
<proteinExistence type="predicted"/>
<accession>A0A4Z2GJX3</accession>
<protein>
    <submittedName>
        <fullName evidence="2">RCC1 and BTB domain-containing protein 2</fullName>
    </submittedName>
</protein>
<keyword evidence="3" id="KW-1185">Reference proteome</keyword>
<feature type="compositionally biased region" description="Polar residues" evidence="1">
    <location>
        <begin position="113"/>
        <end position="122"/>
    </location>
</feature>
<dbReference type="AlphaFoldDB" id="A0A4Z2GJX3"/>
<evidence type="ECO:0000256" key="1">
    <source>
        <dbReference type="SAM" id="MobiDB-lite"/>
    </source>
</evidence>
<feature type="region of interest" description="Disordered" evidence="1">
    <location>
        <begin position="86"/>
        <end position="122"/>
    </location>
</feature>
<dbReference type="EMBL" id="SRLO01000514">
    <property type="protein sequence ID" value="TNN53501.1"/>
    <property type="molecule type" value="Genomic_DNA"/>
</dbReference>
<sequence>MVEINLNLSQEAGLAEREKAVSLSYSSGPDALLATVGGGHNGYSQLGNGTTNHGAAPALVSANLLNRKVRGHLWLSPLDGCDSGEVSVGIGSKPPLTPRDSALAESHGPPQASKGQSQQPLSSALKTLLRFEHSRLNPQQRHTTSITWQEFNSFGAF</sequence>
<evidence type="ECO:0000313" key="2">
    <source>
        <dbReference type="EMBL" id="TNN53501.1"/>
    </source>
</evidence>
<reference evidence="2 3" key="1">
    <citation type="submission" date="2019-03" db="EMBL/GenBank/DDBJ databases">
        <title>First draft genome of Liparis tanakae, snailfish: a comprehensive survey of snailfish specific genes.</title>
        <authorList>
            <person name="Kim W."/>
            <person name="Song I."/>
            <person name="Jeong J.-H."/>
            <person name="Kim D."/>
            <person name="Kim S."/>
            <person name="Ryu S."/>
            <person name="Song J.Y."/>
            <person name="Lee S.K."/>
        </authorList>
    </citation>
    <scope>NUCLEOTIDE SEQUENCE [LARGE SCALE GENOMIC DNA]</scope>
    <source>
        <tissue evidence="2">Muscle</tissue>
    </source>
</reference>
<name>A0A4Z2GJX3_9TELE</name>
<comment type="caution">
    <text evidence="2">The sequence shown here is derived from an EMBL/GenBank/DDBJ whole genome shotgun (WGS) entry which is preliminary data.</text>
</comment>
<organism evidence="2 3">
    <name type="scientific">Liparis tanakae</name>
    <name type="common">Tanaka's snailfish</name>
    <dbReference type="NCBI Taxonomy" id="230148"/>
    <lineage>
        <taxon>Eukaryota</taxon>
        <taxon>Metazoa</taxon>
        <taxon>Chordata</taxon>
        <taxon>Craniata</taxon>
        <taxon>Vertebrata</taxon>
        <taxon>Euteleostomi</taxon>
        <taxon>Actinopterygii</taxon>
        <taxon>Neopterygii</taxon>
        <taxon>Teleostei</taxon>
        <taxon>Neoteleostei</taxon>
        <taxon>Acanthomorphata</taxon>
        <taxon>Eupercaria</taxon>
        <taxon>Perciformes</taxon>
        <taxon>Cottioidei</taxon>
        <taxon>Cottales</taxon>
        <taxon>Liparidae</taxon>
        <taxon>Liparis</taxon>
    </lineage>
</organism>